<dbReference type="InterPro" id="IPR012132">
    <property type="entry name" value="GMC_OxRdtase"/>
</dbReference>
<dbReference type="AlphaFoldDB" id="A0AAE1C6D5"/>
<keyword evidence="2" id="KW-0274">FAD</keyword>
<keyword evidence="3" id="KW-0732">Signal</keyword>
<evidence type="ECO:0000313" key="5">
    <source>
        <dbReference type="EMBL" id="KAK3679877.1"/>
    </source>
</evidence>
<dbReference type="SUPFAM" id="SSF51905">
    <property type="entry name" value="FAD/NAD(P)-binding domain"/>
    <property type="match status" value="1"/>
</dbReference>
<dbReference type="PIRSF" id="PIRSF000137">
    <property type="entry name" value="Alcohol_oxidase"/>
    <property type="match status" value="1"/>
</dbReference>
<dbReference type="SUPFAM" id="SSF54373">
    <property type="entry name" value="FAD-linked reductases, C-terminal domain"/>
    <property type="match status" value="1"/>
</dbReference>
<dbReference type="Pfam" id="PF00732">
    <property type="entry name" value="GMC_oxred_N"/>
    <property type="match status" value="1"/>
</dbReference>
<comment type="caution">
    <text evidence="5">The sequence shown here is derived from an EMBL/GenBank/DDBJ whole genome shotgun (WGS) entry which is preliminary data.</text>
</comment>
<evidence type="ECO:0000259" key="4">
    <source>
        <dbReference type="PROSITE" id="PS00624"/>
    </source>
</evidence>
<name>A0AAE1C6D5_9PEZI</name>
<dbReference type="Gene3D" id="3.30.560.10">
    <property type="entry name" value="Glucose Oxidase, domain 3"/>
    <property type="match status" value="1"/>
</dbReference>
<dbReference type="PROSITE" id="PS00624">
    <property type="entry name" value="GMC_OXRED_2"/>
    <property type="match status" value="1"/>
</dbReference>
<feature type="domain" description="Glucose-methanol-choline oxidoreductase N-terminal" evidence="4">
    <location>
        <begin position="377"/>
        <end position="391"/>
    </location>
</feature>
<organism evidence="5 6">
    <name type="scientific">Recurvomyces mirabilis</name>
    <dbReference type="NCBI Taxonomy" id="574656"/>
    <lineage>
        <taxon>Eukaryota</taxon>
        <taxon>Fungi</taxon>
        <taxon>Dikarya</taxon>
        <taxon>Ascomycota</taxon>
        <taxon>Pezizomycotina</taxon>
        <taxon>Dothideomycetes</taxon>
        <taxon>Dothideomycetidae</taxon>
        <taxon>Mycosphaerellales</taxon>
        <taxon>Teratosphaeriaceae</taxon>
        <taxon>Recurvomyces</taxon>
    </lineage>
</organism>
<dbReference type="Gene3D" id="3.50.50.60">
    <property type="entry name" value="FAD/NAD(P)-binding domain"/>
    <property type="match status" value="1"/>
</dbReference>
<evidence type="ECO:0000256" key="3">
    <source>
        <dbReference type="SAM" id="SignalP"/>
    </source>
</evidence>
<evidence type="ECO:0000256" key="1">
    <source>
        <dbReference type="ARBA" id="ARBA00010790"/>
    </source>
</evidence>
<sequence length="685" mass="73530">MRFINFLAIFATYCEFAATASAPPWGSHTLQGWWNPQSSNGQAPATTLKGYDYIVVGTGAGGAPLAARLGLAGFRVLVIEAGDDEVAKGDWNTTVPYFNAKASEDEKLSWAFYVDHYQDATRKAADPKYNYQLSNGSSYTGLHPPDDAKPLGLLYPRTAALGGCVNHNALIMMYPLDDDWTQIANLTGDSSWNATGMRKYFERLENCQYLSPATPGHGFSGWLATNRADPSIFLDSDHKVFPMMQAAANLSGQTINTPAELTQSLLRDLNTGSIEYATEQGVYNAPLNMDNNKRSSPRDFLVNSAGAVNAGSKGRIDIRLNCLVTRVVFTPGTKRAIGVEFLDGSSLYRADPRASPTAETGASGVAFASKEVILAGGAYNTPQILKLSGIGPAAELHKFGIPVLLDAPGVGQNLQDRIENSVIANASEPWTVFKGCTSGVNASDPCLVAWNTDKSNKTKYATNGRPAHIPLRSSGAPNGNNDLIVTGRPGYFGGYFHGYSTIGSKFPSSWTWPVLKAHTTNRAGTVTLRSADPRDVPSIQFNYFDAGSGNSSYDLNAVVEGIKFARSIFAKFSSLTNTTTGEIVPGAAYKTDDDLRRWVLNTSWGHHASCSCPIGADGDPMAVLDGQFRVRGTQGLRVVDASVFPVIPGFYIQSSIYVVSEKAADVIVADSGNVRSWSAPRGGWK</sequence>
<feature type="signal peptide" evidence="3">
    <location>
        <begin position="1"/>
        <end position="19"/>
    </location>
</feature>
<dbReference type="EMBL" id="JAUTXT010000001">
    <property type="protein sequence ID" value="KAK3679877.1"/>
    <property type="molecule type" value="Genomic_DNA"/>
</dbReference>
<dbReference type="Proteomes" id="UP001274830">
    <property type="component" value="Unassembled WGS sequence"/>
</dbReference>
<evidence type="ECO:0000256" key="2">
    <source>
        <dbReference type="PIRSR" id="PIRSR000137-2"/>
    </source>
</evidence>
<protein>
    <recommendedName>
        <fullName evidence="4">Glucose-methanol-choline oxidoreductase N-terminal domain-containing protein</fullName>
    </recommendedName>
</protein>
<comment type="cofactor">
    <cofactor evidence="2">
        <name>FAD</name>
        <dbReference type="ChEBI" id="CHEBI:57692"/>
    </cofactor>
</comment>
<feature type="chain" id="PRO_5042182977" description="Glucose-methanol-choline oxidoreductase N-terminal domain-containing protein" evidence="3">
    <location>
        <begin position="20"/>
        <end position="685"/>
    </location>
</feature>
<evidence type="ECO:0000313" key="6">
    <source>
        <dbReference type="Proteomes" id="UP001274830"/>
    </source>
</evidence>
<comment type="similarity">
    <text evidence="1">Belongs to the GMC oxidoreductase family.</text>
</comment>
<keyword evidence="2" id="KW-0285">Flavoprotein</keyword>
<keyword evidence="6" id="KW-1185">Reference proteome</keyword>
<feature type="binding site" evidence="2">
    <location>
        <position position="324"/>
    </location>
    <ligand>
        <name>FAD</name>
        <dbReference type="ChEBI" id="CHEBI:57692"/>
    </ligand>
</feature>
<accession>A0AAE1C6D5</accession>
<dbReference type="PANTHER" id="PTHR11552:SF213">
    <property type="entry name" value="DEHYDROGENASE, PUTATIVE-RELATED"/>
    <property type="match status" value="1"/>
</dbReference>
<dbReference type="Pfam" id="PF05199">
    <property type="entry name" value="GMC_oxred_C"/>
    <property type="match status" value="1"/>
</dbReference>
<gene>
    <name evidence="5" type="ORF">LTR78_000253</name>
</gene>
<dbReference type="GO" id="GO:0016614">
    <property type="term" value="F:oxidoreductase activity, acting on CH-OH group of donors"/>
    <property type="evidence" value="ECO:0007669"/>
    <property type="project" value="InterPro"/>
</dbReference>
<dbReference type="InterPro" id="IPR036188">
    <property type="entry name" value="FAD/NAD-bd_sf"/>
</dbReference>
<dbReference type="PANTHER" id="PTHR11552">
    <property type="entry name" value="GLUCOSE-METHANOL-CHOLINE GMC OXIDOREDUCTASE"/>
    <property type="match status" value="1"/>
</dbReference>
<proteinExistence type="inferred from homology"/>
<reference evidence="5" key="1">
    <citation type="submission" date="2023-07" db="EMBL/GenBank/DDBJ databases">
        <title>Black Yeasts Isolated from many extreme environments.</title>
        <authorList>
            <person name="Coleine C."/>
            <person name="Stajich J.E."/>
            <person name="Selbmann L."/>
        </authorList>
    </citation>
    <scope>NUCLEOTIDE SEQUENCE</scope>
    <source>
        <strain evidence="5">CCFEE 5485</strain>
    </source>
</reference>
<dbReference type="InterPro" id="IPR007867">
    <property type="entry name" value="GMC_OxRtase_C"/>
</dbReference>
<dbReference type="GO" id="GO:0050660">
    <property type="term" value="F:flavin adenine dinucleotide binding"/>
    <property type="evidence" value="ECO:0007669"/>
    <property type="project" value="InterPro"/>
</dbReference>
<dbReference type="InterPro" id="IPR000172">
    <property type="entry name" value="GMC_OxRdtase_N"/>
</dbReference>